<dbReference type="GO" id="GO:0047837">
    <property type="term" value="F:D-xylose 1-dehydrogenase (NADP+) activity"/>
    <property type="evidence" value="ECO:0007669"/>
    <property type="project" value="UniProtKB-EC"/>
</dbReference>
<dbReference type="GeneID" id="70188914"/>
<accession>A0A9P9BPX2</accession>
<evidence type="ECO:0000256" key="4">
    <source>
        <dbReference type="ARBA" id="ARBA00042988"/>
    </source>
</evidence>
<dbReference type="InterPro" id="IPR055170">
    <property type="entry name" value="GFO_IDH_MocA-like_dom"/>
</dbReference>
<organism evidence="8 9">
    <name type="scientific">Microdochium trichocladiopsis</name>
    <dbReference type="NCBI Taxonomy" id="1682393"/>
    <lineage>
        <taxon>Eukaryota</taxon>
        <taxon>Fungi</taxon>
        <taxon>Dikarya</taxon>
        <taxon>Ascomycota</taxon>
        <taxon>Pezizomycotina</taxon>
        <taxon>Sordariomycetes</taxon>
        <taxon>Xylariomycetidae</taxon>
        <taxon>Xylariales</taxon>
        <taxon>Microdochiaceae</taxon>
        <taxon>Microdochium</taxon>
    </lineage>
</organism>
<evidence type="ECO:0000259" key="6">
    <source>
        <dbReference type="Pfam" id="PF01408"/>
    </source>
</evidence>
<dbReference type="Gene3D" id="3.40.50.720">
    <property type="entry name" value="NAD(P)-binding Rossmann-like Domain"/>
    <property type="match status" value="1"/>
</dbReference>
<evidence type="ECO:0000256" key="2">
    <source>
        <dbReference type="ARBA" id="ARBA00023002"/>
    </source>
</evidence>
<evidence type="ECO:0000256" key="5">
    <source>
        <dbReference type="ARBA" id="ARBA00049233"/>
    </source>
</evidence>
<dbReference type="SUPFAM" id="SSF51735">
    <property type="entry name" value="NAD(P)-binding Rossmann-fold domains"/>
    <property type="match status" value="1"/>
</dbReference>
<comment type="similarity">
    <text evidence="1">Belongs to the Gfo/Idh/MocA family.</text>
</comment>
<reference evidence="8" key="1">
    <citation type="journal article" date="2021" name="Nat. Commun.">
        <title>Genetic determinants of endophytism in the Arabidopsis root mycobiome.</title>
        <authorList>
            <person name="Mesny F."/>
            <person name="Miyauchi S."/>
            <person name="Thiergart T."/>
            <person name="Pickel B."/>
            <person name="Atanasova L."/>
            <person name="Karlsson M."/>
            <person name="Huettel B."/>
            <person name="Barry K.W."/>
            <person name="Haridas S."/>
            <person name="Chen C."/>
            <person name="Bauer D."/>
            <person name="Andreopoulos W."/>
            <person name="Pangilinan J."/>
            <person name="LaButti K."/>
            <person name="Riley R."/>
            <person name="Lipzen A."/>
            <person name="Clum A."/>
            <person name="Drula E."/>
            <person name="Henrissat B."/>
            <person name="Kohler A."/>
            <person name="Grigoriev I.V."/>
            <person name="Martin F.M."/>
            <person name="Hacquard S."/>
        </authorList>
    </citation>
    <scope>NUCLEOTIDE SEQUENCE</scope>
    <source>
        <strain evidence="8">MPI-CAGE-CH-0230</strain>
    </source>
</reference>
<protein>
    <recommendedName>
        <fullName evidence="3">D-xylose 1-dehydrogenase (NADP(+), D-xylono-1,5-lactone-forming)</fullName>
        <ecNumber evidence="3">1.1.1.179</ecNumber>
    </recommendedName>
    <alternativeName>
        <fullName evidence="4">D-xylose-NADP dehydrogenase</fullName>
    </alternativeName>
</protein>
<dbReference type="AlphaFoldDB" id="A0A9P9BPX2"/>
<dbReference type="Pfam" id="PF22725">
    <property type="entry name" value="GFO_IDH_MocA_C3"/>
    <property type="match status" value="1"/>
</dbReference>
<evidence type="ECO:0000313" key="9">
    <source>
        <dbReference type="Proteomes" id="UP000756346"/>
    </source>
</evidence>
<dbReference type="SUPFAM" id="SSF55347">
    <property type="entry name" value="Glyceraldehyde-3-phosphate dehydrogenase-like, C-terminal domain"/>
    <property type="match status" value="1"/>
</dbReference>
<dbReference type="InterPro" id="IPR050984">
    <property type="entry name" value="Gfo/Idh/MocA_domain"/>
</dbReference>
<feature type="domain" description="Gfo/Idh/MocA-like oxidoreductase N-terminal" evidence="6">
    <location>
        <begin position="28"/>
        <end position="133"/>
    </location>
</feature>
<evidence type="ECO:0000256" key="3">
    <source>
        <dbReference type="ARBA" id="ARBA00038984"/>
    </source>
</evidence>
<proteinExistence type="inferred from homology"/>
<feature type="domain" description="GFO/IDH/MocA-like oxidoreductase" evidence="7">
    <location>
        <begin position="185"/>
        <end position="279"/>
    </location>
</feature>
<evidence type="ECO:0000256" key="1">
    <source>
        <dbReference type="ARBA" id="ARBA00010928"/>
    </source>
</evidence>
<dbReference type="InterPro" id="IPR036291">
    <property type="entry name" value="NAD(P)-bd_dom_sf"/>
</dbReference>
<dbReference type="RefSeq" id="XP_046008519.1">
    <property type="nucleotide sequence ID" value="XM_046159368.1"/>
</dbReference>
<gene>
    <name evidence="8" type="ORF">B0I36DRAFT_366869</name>
</gene>
<dbReference type="Pfam" id="PF01408">
    <property type="entry name" value="GFO_IDH_MocA"/>
    <property type="match status" value="1"/>
</dbReference>
<dbReference type="InterPro" id="IPR000683">
    <property type="entry name" value="Gfo/Idh/MocA-like_OxRdtase_N"/>
</dbReference>
<keyword evidence="2" id="KW-0560">Oxidoreductase</keyword>
<evidence type="ECO:0000259" key="7">
    <source>
        <dbReference type="Pfam" id="PF22725"/>
    </source>
</evidence>
<dbReference type="Proteomes" id="UP000756346">
    <property type="component" value="Unassembled WGS sequence"/>
</dbReference>
<evidence type="ECO:0000313" key="8">
    <source>
        <dbReference type="EMBL" id="KAH7024971.1"/>
    </source>
</evidence>
<dbReference type="EC" id="1.1.1.179" evidence="3"/>
<name>A0A9P9BPX2_9PEZI</name>
<dbReference type="Gene3D" id="3.30.360.10">
    <property type="entry name" value="Dihydrodipicolinate Reductase, domain 2"/>
    <property type="match status" value="1"/>
</dbReference>
<comment type="caution">
    <text evidence="8">The sequence shown here is derived from an EMBL/GenBank/DDBJ whole genome shotgun (WGS) entry which is preliminary data.</text>
</comment>
<dbReference type="PANTHER" id="PTHR22604:SF105">
    <property type="entry name" value="TRANS-1,2-DIHYDROBENZENE-1,2-DIOL DEHYDROGENASE"/>
    <property type="match status" value="1"/>
</dbReference>
<keyword evidence="9" id="KW-1185">Reference proteome</keyword>
<sequence length="432" mass="47461">MASIVGFLSRNWQFFSPPTVPKGPQPLRFGVISAANIVPMAFLSPASTHPEVVVTAVAARDPARAAAFAKKHKIPNVKESYQALLDDPDIDCVYIPLPNGLHYEWAVRALRAGKHVYLEKPAVSNAIEAEKLFNSPLLKDPGAPVLLEAAHSWFYPAWSRFMSFVDPAGIERATSNMLVPTGFIADSDIRYDYALAGGAMMDTGPYTMGALRLAFGGGVPVSCEKAEWKPLPGVDRAKAEVDAAYEVHFRFANGGLGIARGTLKMPLSEWEMPNRIEVVHKPRVMVAGAGAVGDEAEELRKAGVSVKDGQEVVRVRTVSLSFFVMPYVYHTVHVQDEYTLRETGPAGGGKTVKKWTKKADHKAYSWKGAGVDQPGEVYWLTYRHCLEQFINKVRGRETKQWFGAEDSIATAKMLDMAYEAAGLKLRPTSTYE</sequence>
<dbReference type="PANTHER" id="PTHR22604">
    <property type="entry name" value="OXIDOREDUCTASES"/>
    <property type="match status" value="1"/>
</dbReference>
<dbReference type="GO" id="GO:0000166">
    <property type="term" value="F:nucleotide binding"/>
    <property type="evidence" value="ECO:0007669"/>
    <property type="project" value="InterPro"/>
</dbReference>
<comment type="catalytic activity">
    <reaction evidence="5">
        <text>D-xylose + NADP(+) = D-xylono-1,5-lactone + NADPH + H(+)</text>
        <dbReference type="Rhea" id="RHEA:22000"/>
        <dbReference type="ChEBI" id="CHEBI:15378"/>
        <dbReference type="ChEBI" id="CHEBI:15867"/>
        <dbReference type="ChEBI" id="CHEBI:53455"/>
        <dbReference type="ChEBI" id="CHEBI:57783"/>
        <dbReference type="ChEBI" id="CHEBI:58349"/>
        <dbReference type="EC" id="1.1.1.179"/>
    </reaction>
</comment>
<dbReference type="EMBL" id="JAGTJQ010000009">
    <property type="protein sequence ID" value="KAH7024971.1"/>
    <property type="molecule type" value="Genomic_DNA"/>
</dbReference>
<dbReference type="OrthoDB" id="6417021at2759"/>